<name>A0ACB7J8Y7_PLECO</name>
<gene>
    <name evidence="1" type="ORF">CCMSSC00406_0009999</name>
</gene>
<protein>
    <submittedName>
        <fullName evidence="1">Uncharacterized protein</fullName>
    </submittedName>
</protein>
<accession>A0ACB7J8Y7</accession>
<evidence type="ECO:0000313" key="1">
    <source>
        <dbReference type="EMBL" id="KAG9227037.1"/>
    </source>
</evidence>
<evidence type="ECO:0000313" key="2">
    <source>
        <dbReference type="Proteomes" id="UP000824881"/>
    </source>
</evidence>
<dbReference type="EMBL" id="WQMT02000002">
    <property type="protein sequence ID" value="KAG9227037.1"/>
    <property type="molecule type" value="Genomic_DNA"/>
</dbReference>
<proteinExistence type="predicted"/>
<dbReference type="Proteomes" id="UP000824881">
    <property type="component" value="Unassembled WGS sequence"/>
</dbReference>
<organism evidence="1 2">
    <name type="scientific">Pleurotus cornucopiae</name>
    <name type="common">Cornucopia mushroom</name>
    <dbReference type="NCBI Taxonomy" id="5321"/>
    <lineage>
        <taxon>Eukaryota</taxon>
        <taxon>Fungi</taxon>
        <taxon>Dikarya</taxon>
        <taxon>Basidiomycota</taxon>
        <taxon>Agaricomycotina</taxon>
        <taxon>Agaricomycetes</taxon>
        <taxon>Agaricomycetidae</taxon>
        <taxon>Agaricales</taxon>
        <taxon>Pleurotineae</taxon>
        <taxon>Pleurotaceae</taxon>
        <taxon>Pleurotus</taxon>
    </lineage>
</organism>
<reference evidence="1 2" key="1">
    <citation type="journal article" date="2021" name="Appl. Environ. Microbiol.">
        <title>Genetic linkage and physical mapping for an oyster mushroom Pleurotus cornucopiae and QTL analysis for the trait cap color.</title>
        <authorList>
            <person name="Zhang Y."/>
            <person name="Gao W."/>
            <person name="Sonnenberg A."/>
            <person name="Chen Q."/>
            <person name="Zhang J."/>
            <person name="Huang C."/>
        </authorList>
    </citation>
    <scope>NUCLEOTIDE SEQUENCE [LARGE SCALE GENOMIC DNA]</scope>
    <source>
        <strain evidence="1">CCMSSC00406</strain>
    </source>
</reference>
<comment type="caution">
    <text evidence="1">The sequence shown here is derived from an EMBL/GenBank/DDBJ whole genome shotgun (WGS) entry which is preliminary data.</text>
</comment>
<keyword evidence="2" id="KW-1185">Reference proteome</keyword>
<sequence>MHPPFVATASPSHVAESCRRRSGEHEIEHWWVMPMLNTSLTMIKCSPRSCGIASTATTVADDDLGSGDDRNSEGVVTARIGKLRSESNRRREDGARRRKPEAADDELDSSTNRRDIGTEEGSEALGDANVYSQWRTSLCLDCPGLRAW</sequence>